<dbReference type="FunFam" id="3.40.50.970:FF:000004">
    <property type="entry name" value="Transketolase"/>
    <property type="match status" value="1"/>
</dbReference>
<dbReference type="PANTHER" id="PTHR43522">
    <property type="entry name" value="TRANSKETOLASE"/>
    <property type="match status" value="1"/>
</dbReference>
<dbReference type="Gene3D" id="3.40.50.970">
    <property type="match status" value="2"/>
</dbReference>
<comment type="cofactor">
    <cofactor evidence="1">
        <name>Mg(2+)</name>
        <dbReference type="ChEBI" id="CHEBI:18420"/>
    </cofactor>
</comment>
<dbReference type="PROSITE" id="PS00802">
    <property type="entry name" value="TRANSKETOLASE_2"/>
    <property type="match status" value="1"/>
</dbReference>
<evidence type="ECO:0000256" key="5">
    <source>
        <dbReference type="ARBA" id="ARBA00013152"/>
    </source>
</evidence>
<comment type="similarity">
    <text evidence="3">Belongs to the transketolase family.</text>
</comment>
<evidence type="ECO:0000256" key="4">
    <source>
        <dbReference type="ARBA" id="ARBA00011738"/>
    </source>
</evidence>
<keyword evidence="6 12" id="KW-0808">Transferase</keyword>
<dbReference type="GO" id="GO:0005829">
    <property type="term" value="C:cytosol"/>
    <property type="evidence" value="ECO:0007669"/>
    <property type="project" value="TreeGrafter"/>
</dbReference>
<sequence length="657" mass="70492">MSSRKELANAIRALSMDAVQKANSGHPGAPMGMADIAEVLWNDNMNHNPANPNWADRDRFVLSNGHGSMLIYSLLHLTGYDLSIEDLKNFRQLHSKTPGHPEYGYAPGVETTTGPLGQGITNAVGMAIAEKTMAGQFNQKGHDIVDHNTYVFLGDGCLMEGISHEACSLAGTLGLGKLIAYWDDNGISIDGNVEGWFTDDTPKRFEAYGWHVIADVDGHDPAAIAKATETAKAMTDKPTMICCKTTIGFGSPNKAGSHACHGAPLGEEEINLTKAALGWDHGAFEVPEDVYQGWDAKEKGAAAEAAWNEKFAAYKSAFPELAAEFERRMAGDLPADWAAKSAEYIASVNADAKSPATRQASLAAIEAYSPMLPEMFGGSADLGCSNLTEWSGYKPMIDNADGNYLNYGVREFAMSAIMNGMSLHGGLIPFGATFLMFSEYARNALRMAALMKIRSLFVYSHDSIGLGEDGPTHQPVEQIPTLRMIPNMAVWRPCDAVESAVAWQQAAERKEGPSCLIFSRQGLPHNERTDAQISEITKGGYILKDCDGTPDAIIIATGSEVALATGAADAMSGKKIRVVSMPCTNIYDQQDAGYKSAVLTKGIPTVAVEAAVTDAWYKYADAVVGIDHFGESAPAGELFKEFGFTVENVVKAVEGVM</sequence>
<dbReference type="Pfam" id="PF02779">
    <property type="entry name" value="Transket_pyr"/>
    <property type="match status" value="1"/>
</dbReference>
<evidence type="ECO:0000256" key="8">
    <source>
        <dbReference type="ARBA" id="ARBA00022842"/>
    </source>
</evidence>
<evidence type="ECO:0000256" key="9">
    <source>
        <dbReference type="ARBA" id="ARBA00023052"/>
    </source>
</evidence>
<dbReference type="SMART" id="SM00861">
    <property type="entry name" value="Transket_pyr"/>
    <property type="match status" value="1"/>
</dbReference>
<dbReference type="EC" id="2.2.1.1" evidence="5"/>
<dbReference type="CDD" id="cd02012">
    <property type="entry name" value="TPP_TK"/>
    <property type="match status" value="1"/>
</dbReference>
<evidence type="ECO:0000256" key="3">
    <source>
        <dbReference type="ARBA" id="ARBA00007131"/>
    </source>
</evidence>
<reference evidence="12" key="1">
    <citation type="submission" date="2018-06" db="EMBL/GenBank/DDBJ databases">
        <authorList>
            <person name="Zhirakovskaya E."/>
        </authorList>
    </citation>
    <scope>NUCLEOTIDE SEQUENCE</scope>
</reference>
<dbReference type="GO" id="GO:0006098">
    <property type="term" value="P:pentose-phosphate shunt"/>
    <property type="evidence" value="ECO:0007669"/>
    <property type="project" value="TreeGrafter"/>
</dbReference>
<dbReference type="FunFam" id="3.40.50.920:FF:000003">
    <property type="entry name" value="Transketolase"/>
    <property type="match status" value="1"/>
</dbReference>
<dbReference type="InterPro" id="IPR033247">
    <property type="entry name" value="Transketolase_fam"/>
</dbReference>
<evidence type="ECO:0000256" key="6">
    <source>
        <dbReference type="ARBA" id="ARBA00022679"/>
    </source>
</evidence>
<dbReference type="InterPro" id="IPR055152">
    <property type="entry name" value="Transketolase-like_C_2"/>
</dbReference>
<evidence type="ECO:0000256" key="10">
    <source>
        <dbReference type="ARBA" id="ARBA00049473"/>
    </source>
</evidence>
<dbReference type="InterPro" id="IPR009014">
    <property type="entry name" value="Transketo_C/PFOR_II"/>
</dbReference>
<dbReference type="InterPro" id="IPR005478">
    <property type="entry name" value="Transketolase_bac-like"/>
</dbReference>
<dbReference type="AlphaFoldDB" id="A0A3B0YBX0"/>
<dbReference type="GO" id="GO:0046872">
    <property type="term" value="F:metal ion binding"/>
    <property type="evidence" value="ECO:0007669"/>
    <property type="project" value="UniProtKB-KW"/>
</dbReference>
<dbReference type="InterPro" id="IPR029061">
    <property type="entry name" value="THDP-binding"/>
</dbReference>
<dbReference type="InterPro" id="IPR049557">
    <property type="entry name" value="Transketolase_CS"/>
</dbReference>
<dbReference type="InterPro" id="IPR020826">
    <property type="entry name" value="Transketolase_BS"/>
</dbReference>
<organism evidence="12">
    <name type="scientific">hydrothermal vent metagenome</name>
    <dbReference type="NCBI Taxonomy" id="652676"/>
    <lineage>
        <taxon>unclassified sequences</taxon>
        <taxon>metagenomes</taxon>
        <taxon>ecological metagenomes</taxon>
    </lineage>
</organism>
<dbReference type="PANTHER" id="PTHR43522:SF2">
    <property type="entry name" value="TRANSKETOLASE 1-RELATED"/>
    <property type="match status" value="1"/>
</dbReference>
<keyword evidence="9" id="KW-0786">Thiamine pyrophosphate</keyword>
<comment type="catalytic activity">
    <reaction evidence="10">
        <text>D-sedoheptulose 7-phosphate + D-glyceraldehyde 3-phosphate = aldehydo-D-ribose 5-phosphate + D-xylulose 5-phosphate</text>
        <dbReference type="Rhea" id="RHEA:10508"/>
        <dbReference type="ChEBI" id="CHEBI:57483"/>
        <dbReference type="ChEBI" id="CHEBI:57737"/>
        <dbReference type="ChEBI" id="CHEBI:58273"/>
        <dbReference type="ChEBI" id="CHEBI:59776"/>
        <dbReference type="EC" id="2.2.1.1"/>
    </reaction>
</comment>
<dbReference type="SUPFAM" id="SSF52518">
    <property type="entry name" value="Thiamin diphosphate-binding fold (THDP-binding)"/>
    <property type="match status" value="2"/>
</dbReference>
<dbReference type="InterPro" id="IPR005474">
    <property type="entry name" value="Transketolase_N"/>
</dbReference>
<keyword evidence="8" id="KW-0460">Magnesium</keyword>
<comment type="cofactor">
    <cofactor evidence="2">
        <name>thiamine diphosphate</name>
        <dbReference type="ChEBI" id="CHEBI:58937"/>
    </cofactor>
</comment>
<evidence type="ECO:0000256" key="2">
    <source>
        <dbReference type="ARBA" id="ARBA00001964"/>
    </source>
</evidence>
<accession>A0A3B0YBX0</accession>
<evidence type="ECO:0000256" key="7">
    <source>
        <dbReference type="ARBA" id="ARBA00022723"/>
    </source>
</evidence>
<feature type="domain" description="Transketolase-like pyrimidine-binding" evidence="11">
    <location>
        <begin position="355"/>
        <end position="525"/>
    </location>
</feature>
<evidence type="ECO:0000313" key="12">
    <source>
        <dbReference type="EMBL" id="VAW66184.1"/>
    </source>
</evidence>
<dbReference type="NCBIfam" id="TIGR00232">
    <property type="entry name" value="tktlase_bact"/>
    <property type="match status" value="1"/>
</dbReference>
<proteinExistence type="inferred from homology"/>
<name>A0A3B0YBX0_9ZZZZ</name>
<protein>
    <recommendedName>
        <fullName evidence="5">transketolase</fullName>
        <ecNumber evidence="5">2.2.1.1</ecNumber>
    </recommendedName>
</protein>
<dbReference type="PROSITE" id="PS00801">
    <property type="entry name" value="TRANSKETOLASE_1"/>
    <property type="match status" value="1"/>
</dbReference>
<dbReference type="FunFam" id="3.40.50.970:FF:000003">
    <property type="entry name" value="Transketolase"/>
    <property type="match status" value="1"/>
</dbReference>
<evidence type="ECO:0000256" key="1">
    <source>
        <dbReference type="ARBA" id="ARBA00001946"/>
    </source>
</evidence>
<gene>
    <name evidence="12" type="ORF">MNBD_GAMMA08-220</name>
</gene>
<dbReference type="SUPFAM" id="SSF52922">
    <property type="entry name" value="TK C-terminal domain-like"/>
    <property type="match status" value="1"/>
</dbReference>
<evidence type="ECO:0000259" key="11">
    <source>
        <dbReference type="SMART" id="SM00861"/>
    </source>
</evidence>
<dbReference type="Gene3D" id="3.40.50.920">
    <property type="match status" value="1"/>
</dbReference>
<dbReference type="Pfam" id="PF00456">
    <property type="entry name" value="Transketolase_N"/>
    <property type="match status" value="1"/>
</dbReference>
<dbReference type="EMBL" id="UOFH01000337">
    <property type="protein sequence ID" value="VAW66184.1"/>
    <property type="molecule type" value="Genomic_DNA"/>
</dbReference>
<dbReference type="Pfam" id="PF22613">
    <property type="entry name" value="Transketolase_C_1"/>
    <property type="match status" value="1"/>
</dbReference>
<dbReference type="CDD" id="cd07033">
    <property type="entry name" value="TPP_PYR_DXS_TK_like"/>
    <property type="match status" value="1"/>
</dbReference>
<comment type="subunit">
    <text evidence="4">Homodimer.</text>
</comment>
<dbReference type="InterPro" id="IPR005475">
    <property type="entry name" value="Transketolase-like_Pyr-bd"/>
</dbReference>
<keyword evidence="7" id="KW-0479">Metal-binding</keyword>
<dbReference type="GO" id="GO:0004802">
    <property type="term" value="F:transketolase activity"/>
    <property type="evidence" value="ECO:0007669"/>
    <property type="project" value="UniProtKB-EC"/>
</dbReference>